<dbReference type="InterPro" id="IPR036610">
    <property type="entry name" value="PEBP-like_sf"/>
</dbReference>
<proteinExistence type="predicted"/>
<dbReference type="PANTHER" id="PTHR30289:SF1">
    <property type="entry name" value="PEBP (PHOSPHATIDYLETHANOLAMINE-BINDING PROTEIN) FAMILY PROTEIN"/>
    <property type="match status" value="1"/>
</dbReference>
<dbReference type="EMBL" id="MFEL01000018">
    <property type="protein sequence ID" value="OGE80782.1"/>
    <property type="molecule type" value="Genomic_DNA"/>
</dbReference>
<dbReference type="STRING" id="1817825.A2720_04450"/>
<dbReference type="SUPFAM" id="SSF49777">
    <property type="entry name" value="PEBP-like"/>
    <property type="match status" value="1"/>
</dbReference>
<dbReference type="AlphaFoldDB" id="A0A1F5NTC2"/>
<gene>
    <name evidence="1" type="ORF">A2720_04450</name>
</gene>
<accession>A0A1F5NTC2</accession>
<dbReference type="InterPro" id="IPR008914">
    <property type="entry name" value="PEBP"/>
</dbReference>
<reference evidence="1 2" key="1">
    <citation type="journal article" date="2016" name="Nat. Commun.">
        <title>Thousands of microbial genomes shed light on interconnected biogeochemical processes in an aquifer system.</title>
        <authorList>
            <person name="Anantharaman K."/>
            <person name="Brown C.T."/>
            <person name="Hug L.A."/>
            <person name="Sharon I."/>
            <person name="Castelle C.J."/>
            <person name="Probst A.J."/>
            <person name="Thomas B.C."/>
            <person name="Singh A."/>
            <person name="Wilkins M.J."/>
            <person name="Karaoz U."/>
            <person name="Brodie E.L."/>
            <person name="Williams K.H."/>
            <person name="Hubbard S.S."/>
            <person name="Banfield J.F."/>
        </authorList>
    </citation>
    <scope>NUCLEOTIDE SEQUENCE [LARGE SCALE GENOMIC DNA]</scope>
</reference>
<dbReference type="PANTHER" id="PTHR30289">
    <property type="entry name" value="UNCHARACTERIZED PROTEIN YBCL-RELATED"/>
    <property type="match status" value="1"/>
</dbReference>
<dbReference type="InterPro" id="IPR005247">
    <property type="entry name" value="YbhB_YbcL/LppC-like"/>
</dbReference>
<organism evidence="1 2">
    <name type="scientific">Candidatus Doudnabacteria bacterium RIFCSPHIGHO2_01_FULL_46_24</name>
    <dbReference type="NCBI Taxonomy" id="1817825"/>
    <lineage>
        <taxon>Bacteria</taxon>
        <taxon>Candidatus Doudnaibacteriota</taxon>
    </lineage>
</organism>
<protein>
    <submittedName>
        <fullName evidence="1">Kinase inhibitor</fullName>
    </submittedName>
</protein>
<dbReference type="NCBIfam" id="TIGR00481">
    <property type="entry name" value="YbhB/YbcL family Raf kinase inhibitor-like protein"/>
    <property type="match status" value="1"/>
</dbReference>
<dbReference type="Proteomes" id="UP000178892">
    <property type="component" value="Unassembled WGS sequence"/>
</dbReference>
<dbReference type="Pfam" id="PF01161">
    <property type="entry name" value="PBP"/>
    <property type="match status" value="1"/>
</dbReference>
<evidence type="ECO:0000313" key="1">
    <source>
        <dbReference type="EMBL" id="OGE80782.1"/>
    </source>
</evidence>
<evidence type="ECO:0000313" key="2">
    <source>
        <dbReference type="Proteomes" id="UP000178892"/>
    </source>
</evidence>
<dbReference type="Gene3D" id="3.90.280.10">
    <property type="entry name" value="PEBP-like"/>
    <property type="match status" value="1"/>
</dbReference>
<name>A0A1F5NTC2_9BACT</name>
<comment type="caution">
    <text evidence="1">The sequence shown here is derived from an EMBL/GenBank/DDBJ whole genome shotgun (WGS) entry which is preliminary data.</text>
</comment>
<sequence length="152" mass="16996">MKITSPAFEHGDIIPQTYTCDGMDISPPLLFIDVPKEAQSLALIMEDPDVPKTIRPDGLWVHWLVWDMPSDVAEIPEGVEAPGVIGQNTSGEARYHGPCPPQAEHRYFFKLFALDINLTEARIASREDFFAAMAGHILAETELMGKYNRQKT</sequence>
<dbReference type="CDD" id="cd00865">
    <property type="entry name" value="PEBP_bact_arch"/>
    <property type="match status" value="1"/>
</dbReference>